<dbReference type="InterPro" id="IPR024779">
    <property type="entry name" value="2OGFeDO_JBP1/TET_oxygenase_dom"/>
</dbReference>
<dbReference type="GO" id="GO:0051213">
    <property type="term" value="F:dioxygenase activity"/>
    <property type="evidence" value="ECO:0007669"/>
    <property type="project" value="UniProtKB-KW"/>
</dbReference>
<dbReference type="Pfam" id="PF12851">
    <property type="entry name" value="Tet_JBP"/>
    <property type="match status" value="1"/>
</dbReference>
<dbReference type="EMBL" id="ML211784">
    <property type="protein sequence ID" value="TFK80386.1"/>
    <property type="molecule type" value="Genomic_DNA"/>
</dbReference>
<keyword evidence="5" id="KW-0408">Iron</keyword>
<dbReference type="AlphaFoldDB" id="A0A5C3NS79"/>
<evidence type="ECO:0000259" key="6">
    <source>
        <dbReference type="Pfam" id="PF12851"/>
    </source>
</evidence>
<name>A0A5C3NS79_9APHY</name>
<evidence type="ECO:0000256" key="1">
    <source>
        <dbReference type="ARBA" id="ARBA00001954"/>
    </source>
</evidence>
<keyword evidence="8" id="KW-1185">Reference proteome</keyword>
<dbReference type="Gene3D" id="3.60.130.30">
    <property type="match status" value="1"/>
</dbReference>
<evidence type="ECO:0000256" key="2">
    <source>
        <dbReference type="ARBA" id="ARBA00022723"/>
    </source>
</evidence>
<gene>
    <name evidence="7" type="ORF">K466DRAFT_503979</name>
</gene>
<dbReference type="GO" id="GO:0046872">
    <property type="term" value="F:metal ion binding"/>
    <property type="evidence" value="ECO:0007669"/>
    <property type="project" value="UniProtKB-KW"/>
</dbReference>
<evidence type="ECO:0000256" key="5">
    <source>
        <dbReference type="ARBA" id="ARBA00023004"/>
    </source>
</evidence>
<keyword evidence="4" id="KW-0560">Oxidoreductase</keyword>
<evidence type="ECO:0000256" key="4">
    <source>
        <dbReference type="ARBA" id="ARBA00023002"/>
    </source>
</evidence>
<dbReference type="STRING" id="1314778.A0A5C3NS79"/>
<keyword evidence="2" id="KW-0479">Metal-binding</keyword>
<dbReference type="Proteomes" id="UP000308197">
    <property type="component" value="Unassembled WGS sequence"/>
</dbReference>
<evidence type="ECO:0000256" key="3">
    <source>
        <dbReference type="ARBA" id="ARBA00022964"/>
    </source>
</evidence>
<accession>A0A5C3NS79</accession>
<reference evidence="7 8" key="1">
    <citation type="journal article" date="2019" name="Nat. Ecol. Evol.">
        <title>Megaphylogeny resolves global patterns of mushroom evolution.</title>
        <authorList>
            <person name="Varga T."/>
            <person name="Krizsan K."/>
            <person name="Foldi C."/>
            <person name="Dima B."/>
            <person name="Sanchez-Garcia M."/>
            <person name="Sanchez-Ramirez S."/>
            <person name="Szollosi G.J."/>
            <person name="Szarkandi J.G."/>
            <person name="Papp V."/>
            <person name="Albert L."/>
            <person name="Andreopoulos W."/>
            <person name="Angelini C."/>
            <person name="Antonin V."/>
            <person name="Barry K.W."/>
            <person name="Bougher N.L."/>
            <person name="Buchanan P."/>
            <person name="Buyck B."/>
            <person name="Bense V."/>
            <person name="Catcheside P."/>
            <person name="Chovatia M."/>
            <person name="Cooper J."/>
            <person name="Damon W."/>
            <person name="Desjardin D."/>
            <person name="Finy P."/>
            <person name="Geml J."/>
            <person name="Haridas S."/>
            <person name="Hughes K."/>
            <person name="Justo A."/>
            <person name="Karasinski D."/>
            <person name="Kautmanova I."/>
            <person name="Kiss B."/>
            <person name="Kocsube S."/>
            <person name="Kotiranta H."/>
            <person name="LaButti K.M."/>
            <person name="Lechner B.E."/>
            <person name="Liimatainen K."/>
            <person name="Lipzen A."/>
            <person name="Lukacs Z."/>
            <person name="Mihaltcheva S."/>
            <person name="Morgado L.N."/>
            <person name="Niskanen T."/>
            <person name="Noordeloos M.E."/>
            <person name="Ohm R.A."/>
            <person name="Ortiz-Santana B."/>
            <person name="Ovrebo C."/>
            <person name="Racz N."/>
            <person name="Riley R."/>
            <person name="Savchenko A."/>
            <person name="Shiryaev A."/>
            <person name="Soop K."/>
            <person name="Spirin V."/>
            <person name="Szebenyi C."/>
            <person name="Tomsovsky M."/>
            <person name="Tulloss R.E."/>
            <person name="Uehling J."/>
            <person name="Grigoriev I.V."/>
            <person name="Vagvolgyi C."/>
            <person name="Papp T."/>
            <person name="Martin F.M."/>
            <person name="Miettinen O."/>
            <person name="Hibbett D.S."/>
            <person name="Nagy L.G."/>
        </authorList>
    </citation>
    <scope>NUCLEOTIDE SEQUENCE [LARGE SCALE GENOMIC DNA]</scope>
    <source>
        <strain evidence="7 8">HHB13444</strain>
    </source>
</reference>
<comment type="cofactor">
    <cofactor evidence="1">
        <name>Fe(2+)</name>
        <dbReference type="ChEBI" id="CHEBI:29033"/>
    </cofactor>
</comment>
<organism evidence="7 8">
    <name type="scientific">Polyporus arcularius HHB13444</name>
    <dbReference type="NCBI Taxonomy" id="1314778"/>
    <lineage>
        <taxon>Eukaryota</taxon>
        <taxon>Fungi</taxon>
        <taxon>Dikarya</taxon>
        <taxon>Basidiomycota</taxon>
        <taxon>Agaricomycotina</taxon>
        <taxon>Agaricomycetes</taxon>
        <taxon>Polyporales</taxon>
        <taxon>Polyporaceae</taxon>
        <taxon>Polyporus</taxon>
    </lineage>
</organism>
<evidence type="ECO:0000313" key="7">
    <source>
        <dbReference type="EMBL" id="TFK80386.1"/>
    </source>
</evidence>
<proteinExistence type="predicted"/>
<keyword evidence="3" id="KW-0223">Dioxygenase</keyword>
<feature type="domain" description="2OGFeDO JBP1/TET oxygenase" evidence="6">
    <location>
        <begin position="128"/>
        <end position="257"/>
    </location>
</feature>
<protein>
    <recommendedName>
        <fullName evidence="6">2OGFeDO JBP1/TET oxygenase domain-containing protein</fullName>
    </recommendedName>
</protein>
<dbReference type="InParanoid" id="A0A5C3NS79"/>
<sequence>MSRFRPLGCAAGQEPTPEQYSIIPDPCVIVDCHGKILVWSLPNIISKTRQAILLEASRRLEDHCSMADDSHAHKPAELWRAARRFFQSGGLWKSGQVCFSPAWFAQGQTSLSSSPVLRHEDGVRWMNAWTESSGLLDGIFAVTHPALYQAAADVQVRLNAQFPELREQLSRWPTVFNCVHYIVNRMTVHHRDTNGRAGWFDLLLTLGTYGETGVMNFRNLGATVPYGPGSIVLVASRIVIHAVPEVPADRICYAHFMVDAVHRHVGVEDPGWSRIADRLRMV</sequence>
<evidence type="ECO:0000313" key="8">
    <source>
        <dbReference type="Proteomes" id="UP000308197"/>
    </source>
</evidence>